<name>A0A7W7IUY8_9FLAO</name>
<evidence type="ECO:0000313" key="1">
    <source>
        <dbReference type="EMBL" id="MBB4801039.1"/>
    </source>
</evidence>
<dbReference type="NCBIfam" id="NF033708">
    <property type="entry name" value="T9SS_Cterm_ChiA"/>
    <property type="match status" value="1"/>
</dbReference>
<dbReference type="RefSeq" id="WP_184159145.1">
    <property type="nucleotide sequence ID" value="NZ_JACHLD010000001.1"/>
</dbReference>
<comment type="caution">
    <text evidence="1">The sequence shown here is derived from an EMBL/GenBank/DDBJ whole genome shotgun (WGS) entry which is preliminary data.</text>
</comment>
<keyword evidence="2" id="KW-1185">Reference proteome</keyword>
<evidence type="ECO:0000313" key="2">
    <source>
        <dbReference type="Proteomes" id="UP000561681"/>
    </source>
</evidence>
<organism evidence="1 2">
    <name type="scientific">Flavobacterium nitrogenifigens</name>
    <dbReference type="NCBI Taxonomy" id="1617283"/>
    <lineage>
        <taxon>Bacteria</taxon>
        <taxon>Pseudomonadati</taxon>
        <taxon>Bacteroidota</taxon>
        <taxon>Flavobacteriia</taxon>
        <taxon>Flavobacteriales</taxon>
        <taxon>Flavobacteriaceae</taxon>
        <taxon>Flavobacterium</taxon>
    </lineage>
</organism>
<gene>
    <name evidence="1" type="ORF">HNP37_001078</name>
</gene>
<accession>A0A7W7IUY8</accession>
<proteinExistence type="predicted"/>
<dbReference type="EMBL" id="JACHLD010000001">
    <property type="protein sequence ID" value="MBB4801039.1"/>
    <property type="molecule type" value="Genomic_DNA"/>
</dbReference>
<protein>
    <recommendedName>
        <fullName evidence="3">T9SS sorting signal type C domain-containing protein</fullName>
    </recommendedName>
</protein>
<dbReference type="Proteomes" id="UP000561681">
    <property type="component" value="Unassembled WGS sequence"/>
</dbReference>
<sequence>MKRKLLLFVRFLLQFSNNLFNKKSPVPSFWQICLAMFFVINFGFAQTNTWDGSSNTDWYVAANWSRNEVPLPAHDVVIPNVTNKPIISTGGAVCATLNITNTGTGNNTLTINSSGTLTTGAITITAPTQNSRNTVINVVSGTLNASSITMNTSGSDTRVNSLSIGSDGIVNVTNNVTMGTSTQRSNITFSNTGNGLLNVGGTISGGSLSAPSGTVNYNNNGAQTVGGPYTYYNFTVSGGGDKTLNAAITVGNNLLIQTPGTRLIDDQKQITGNNVGTLTAENGTVLFLGRTTVGGTTSTVFPTLFSKARIFLLTGSTVQYNGFAAQTISYVPDYFHLELQFGAKSTSGAGVLTVLGDFGTGSDVTLASCTTFNLSGNFNLKGAGASATLPNGNFYVAGNFNRDTDNAALNIIPGTGTVIFNGTSPQLITGKGVNNFTFYNLTINNSSGVSCSTTTTYGLNDDIVVTNTLTMTSGNLTTSTSNLLNVTRTANNAIVGGSATSFINGPVRWTLPTNSSTSTFLFPVGKGAEYLPFSLISPSTTSIAGATAQVEAFDTGSPGATDNTTLATLSTTEYWSLLTSANFTNSRIAVSRQTAISPLDALGGRINTGANYSLIAGTATANGVTTTASIGTNRLFALARIRDIVITSVASPFCAGSTFSVPYTVRGPAPIPAYSASNTFTVQLSDASGSFASPTSIGNTTSTTSGSINVSIPTGIGGGTGYKMRIVSSSPVITGTEYGNVTINAIQAAPSVASFTDIDCVNSTGTIRLGNLPSGAWTINQTGQATATLTGSGTPYDVTGLAAGSYTFTVQTSTTCASTSVSQPIADNSTSTWNGSTWVGGAPTSSKRIVIASDLGTPFPTGTPVVNGCSLTVNSGVSVIVQTGVTLVITNAVTTNGQLTFRSGSSLMQTTNVGNTGQINYERTTNVRRMDATYWSMPVTNAAFTMATLSPNTLLDKYYWYDPTSTWTVDLNGGMPMAVGKGYNIRAPQSFDTNTPAPFTGVFVGVPNNGPINPTVVQDRYNLVGNPYPSAISASALINGNTNLGTLYFWTHNSSPVLNPLDGKYYYNDADFAAFNLTGGTDTSSGANLNGQPFQGYIAAGQGFLARPKTPTLSFTNSMRRSGNNTQFYKTAESEESNEIERNRLWLNFSNDLGAFKQALIGYIEGATNSFDINFDANTLGSNTSADFYSINESNNMTIQGRALPFDNKDIVPLGYKAATAGEYTISIDHADGFFDTQEVYLEDLTTSKIINLRTENYKFTTEAGTFANRFNLRYTSKTLGTGEFEDFENSLVVSLKNKVLKITSSKETIKDVNIYNVGAQLLYTKTNINSTELQISNLNSGSQVLLVKITLENGHTLTKKIVYSNL</sequence>
<reference evidence="1 2" key="1">
    <citation type="submission" date="2020-08" db="EMBL/GenBank/DDBJ databases">
        <title>Functional genomics of gut bacteria from endangered species of beetles.</title>
        <authorList>
            <person name="Carlos-Shanley C."/>
        </authorList>
    </citation>
    <scope>NUCLEOTIDE SEQUENCE [LARGE SCALE GENOMIC DNA]</scope>
    <source>
        <strain evidence="1 2">S00142</strain>
    </source>
</reference>
<evidence type="ECO:0008006" key="3">
    <source>
        <dbReference type="Google" id="ProtNLM"/>
    </source>
</evidence>